<comment type="catalytic activity">
    <reaction evidence="1">
        <text>ATP + protein L-histidine = ADP + protein N-phospho-L-histidine.</text>
        <dbReference type="EC" id="2.7.13.3"/>
    </reaction>
</comment>
<evidence type="ECO:0000256" key="8">
    <source>
        <dbReference type="ARBA" id="ARBA00023012"/>
    </source>
</evidence>
<evidence type="ECO:0000256" key="1">
    <source>
        <dbReference type="ARBA" id="ARBA00000085"/>
    </source>
</evidence>
<organism evidence="11 12">
    <name type="scientific">Kutzneria viridogrisea</name>
    <dbReference type="NCBI Taxonomy" id="47990"/>
    <lineage>
        <taxon>Bacteria</taxon>
        <taxon>Bacillati</taxon>
        <taxon>Actinomycetota</taxon>
        <taxon>Actinomycetes</taxon>
        <taxon>Pseudonocardiales</taxon>
        <taxon>Pseudonocardiaceae</taxon>
        <taxon>Kutzneria</taxon>
    </lineage>
</organism>
<dbReference type="Pfam" id="PF07730">
    <property type="entry name" value="HisKA_3"/>
    <property type="match status" value="1"/>
</dbReference>
<keyword evidence="8" id="KW-0902">Two-component regulatory system</keyword>
<feature type="transmembrane region" description="Helical" evidence="9">
    <location>
        <begin position="119"/>
        <end position="138"/>
    </location>
</feature>
<dbReference type="Gene3D" id="3.30.565.10">
    <property type="entry name" value="Histidine kinase-like ATPase, C-terminal domain"/>
    <property type="match status" value="1"/>
</dbReference>
<evidence type="ECO:0000313" key="11">
    <source>
        <dbReference type="EMBL" id="MBA8928887.1"/>
    </source>
</evidence>
<keyword evidence="7" id="KW-0067">ATP-binding</keyword>
<dbReference type="PANTHER" id="PTHR24421">
    <property type="entry name" value="NITRATE/NITRITE SENSOR PROTEIN NARX-RELATED"/>
    <property type="match status" value="1"/>
</dbReference>
<keyword evidence="12" id="KW-1185">Reference proteome</keyword>
<dbReference type="SUPFAM" id="SSF55874">
    <property type="entry name" value="ATPase domain of HSP90 chaperone/DNA topoisomerase II/histidine kinase"/>
    <property type="match status" value="1"/>
</dbReference>
<feature type="domain" description="Signal transduction histidine kinase subgroup 3 dimerisation and phosphoacceptor" evidence="10">
    <location>
        <begin position="163"/>
        <end position="228"/>
    </location>
</feature>
<dbReference type="PANTHER" id="PTHR24421:SF10">
    <property type="entry name" value="NITRATE_NITRITE SENSOR PROTEIN NARQ"/>
    <property type="match status" value="1"/>
</dbReference>
<dbReference type="Proteomes" id="UP000517916">
    <property type="component" value="Unassembled WGS sequence"/>
</dbReference>
<keyword evidence="9" id="KW-1133">Transmembrane helix</keyword>
<keyword evidence="5" id="KW-0547">Nucleotide-binding</keyword>
<evidence type="ECO:0000256" key="7">
    <source>
        <dbReference type="ARBA" id="ARBA00022840"/>
    </source>
</evidence>
<name>A0ABR6BPR7_9PSEU</name>
<proteinExistence type="predicted"/>
<dbReference type="CDD" id="cd16917">
    <property type="entry name" value="HATPase_UhpB-NarQ-NarX-like"/>
    <property type="match status" value="1"/>
</dbReference>
<dbReference type="InterPro" id="IPR036890">
    <property type="entry name" value="HATPase_C_sf"/>
</dbReference>
<protein>
    <recommendedName>
        <fullName evidence="2">histidine kinase</fullName>
        <ecNumber evidence="2">2.7.13.3</ecNumber>
    </recommendedName>
</protein>
<feature type="transmembrane region" description="Helical" evidence="9">
    <location>
        <begin position="93"/>
        <end position="113"/>
    </location>
</feature>
<dbReference type="Gene3D" id="1.20.5.1930">
    <property type="match status" value="1"/>
</dbReference>
<feature type="transmembrane region" description="Helical" evidence="9">
    <location>
        <begin position="6"/>
        <end position="26"/>
    </location>
</feature>
<gene>
    <name evidence="11" type="ORF">BC739_006104</name>
</gene>
<reference evidence="11 12" key="1">
    <citation type="submission" date="2020-08" db="EMBL/GenBank/DDBJ databases">
        <title>Genomic Encyclopedia of Archaeal and Bacterial Type Strains, Phase II (KMG-II): from individual species to whole genera.</title>
        <authorList>
            <person name="Goeker M."/>
        </authorList>
    </citation>
    <scope>NUCLEOTIDE SEQUENCE [LARGE SCALE GENOMIC DNA]</scope>
    <source>
        <strain evidence="11 12">DSM 43850</strain>
    </source>
</reference>
<keyword evidence="9" id="KW-0812">Transmembrane</keyword>
<dbReference type="InterPro" id="IPR011712">
    <property type="entry name" value="Sig_transdc_His_kin_sub3_dim/P"/>
</dbReference>
<keyword evidence="9" id="KW-0472">Membrane</keyword>
<dbReference type="EMBL" id="JACJID010000004">
    <property type="protein sequence ID" value="MBA8928887.1"/>
    <property type="molecule type" value="Genomic_DNA"/>
</dbReference>
<dbReference type="EC" id="2.7.13.3" evidence="2"/>
<dbReference type="GO" id="GO:0016301">
    <property type="term" value="F:kinase activity"/>
    <property type="evidence" value="ECO:0007669"/>
    <property type="project" value="UniProtKB-KW"/>
</dbReference>
<comment type="caution">
    <text evidence="11">The sequence shown here is derived from an EMBL/GenBank/DDBJ whole genome shotgun (WGS) entry which is preliminary data.</text>
</comment>
<evidence type="ECO:0000256" key="9">
    <source>
        <dbReference type="SAM" id="Phobius"/>
    </source>
</evidence>
<keyword evidence="4" id="KW-0808">Transferase</keyword>
<evidence type="ECO:0000256" key="3">
    <source>
        <dbReference type="ARBA" id="ARBA00022553"/>
    </source>
</evidence>
<evidence type="ECO:0000256" key="4">
    <source>
        <dbReference type="ARBA" id="ARBA00022679"/>
    </source>
</evidence>
<evidence type="ECO:0000256" key="2">
    <source>
        <dbReference type="ARBA" id="ARBA00012438"/>
    </source>
</evidence>
<keyword evidence="3" id="KW-0597">Phosphoprotein</keyword>
<evidence type="ECO:0000259" key="10">
    <source>
        <dbReference type="Pfam" id="PF07730"/>
    </source>
</evidence>
<evidence type="ECO:0000256" key="6">
    <source>
        <dbReference type="ARBA" id="ARBA00022777"/>
    </source>
</evidence>
<evidence type="ECO:0000313" key="12">
    <source>
        <dbReference type="Proteomes" id="UP000517916"/>
    </source>
</evidence>
<evidence type="ECO:0000256" key="5">
    <source>
        <dbReference type="ARBA" id="ARBA00022741"/>
    </source>
</evidence>
<accession>A0ABR6BPR7</accession>
<keyword evidence="6 11" id="KW-0418">Kinase</keyword>
<dbReference type="RefSeq" id="WP_182839077.1">
    <property type="nucleotide sequence ID" value="NZ_BAAABQ010000016.1"/>
</dbReference>
<feature type="transmembrane region" description="Helical" evidence="9">
    <location>
        <begin position="33"/>
        <end position="62"/>
    </location>
</feature>
<sequence length="365" mass="39346">MHSLPVRLVPMAFALGYLLVIGEGLVTARGWLWLALSCAVLLAVPRFPLLSVLAQCGLVLVAGRLDPPASDAVLLLLLVSAAELPVRRRGWPLALGVLAALAAVLLKLGNWRLDQAPPAFYLAVCSMVAAPVLLGLYIRSLRALAVAAQEHARDAEARVRTTERTALARELHDITAHHLSSIALRVTAARYAHPELGDPLSEVLDDVRQAATTSLRQVRQMLDLLRDPGMTDRELAPLLNPTNLAGALAELERTLREEFRVDWHVDDLSRVEAVQGLAVLRVTQESLTNVVKHGAPGGKVRVRVTTREDAVEVDILNGTRALAQTGTGWGLVGMRERVDLLGGTLLAGPTTEGWRVRALVPAVPS</sequence>
<dbReference type="InterPro" id="IPR050482">
    <property type="entry name" value="Sensor_HK_TwoCompSys"/>
</dbReference>